<dbReference type="GO" id="GO:0004867">
    <property type="term" value="F:serine-type endopeptidase inhibitor activity"/>
    <property type="evidence" value="ECO:0007669"/>
    <property type="project" value="InterPro"/>
</dbReference>
<dbReference type="InterPro" id="IPR042178">
    <property type="entry name" value="Serpin_sf_1"/>
</dbReference>
<proteinExistence type="inferred from homology"/>
<dbReference type="Gene3D" id="3.30.497.10">
    <property type="entry name" value="Antithrombin, subunit I, domain 2"/>
    <property type="match status" value="1"/>
</dbReference>
<keyword evidence="4" id="KW-1185">Reference proteome</keyword>
<evidence type="ECO:0000313" key="4">
    <source>
        <dbReference type="Proteomes" id="UP000607653"/>
    </source>
</evidence>
<dbReference type="InterPro" id="IPR036186">
    <property type="entry name" value="Serpin_sf"/>
</dbReference>
<dbReference type="PANTHER" id="PTHR11461:SF211">
    <property type="entry name" value="GH10112P-RELATED"/>
    <property type="match status" value="1"/>
</dbReference>
<name>A0A822ZQZ2_NELNU</name>
<organism evidence="3 4">
    <name type="scientific">Nelumbo nucifera</name>
    <name type="common">Sacred lotus</name>
    <dbReference type="NCBI Taxonomy" id="4432"/>
    <lineage>
        <taxon>Eukaryota</taxon>
        <taxon>Viridiplantae</taxon>
        <taxon>Streptophyta</taxon>
        <taxon>Embryophyta</taxon>
        <taxon>Tracheophyta</taxon>
        <taxon>Spermatophyta</taxon>
        <taxon>Magnoliopsida</taxon>
        <taxon>Proteales</taxon>
        <taxon>Nelumbonaceae</taxon>
        <taxon>Nelumbo</taxon>
    </lineage>
</organism>
<dbReference type="EMBL" id="DUZY01000008">
    <property type="protein sequence ID" value="DAD47283.1"/>
    <property type="molecule type" value="Genomic_DNA"/>
</dbReference>
<comment type="caution">
    <text evidence="3">The sequence shown here is derived from an EMBL/GenBank/DDBJ whole genome shotgun (WGS) entry which is preliminary data.</text>
</comment>
<dbReference type="InterPro" id="IPR023796">
    <property type="entry name" value="Serpin_dom"/>
</dbReference>
<evidence type="ECO:0000259" key="2">
    <source>
        <dbReference type="Pfam" id="PF00079"/>
    </source>
</evidence>
<gene>
    <name evidence="3" type="ORF">HUJ06_017220</name>
</gene>
<evidence type="ECO:0000313" key="3">
    <source>
        <dbReference type="EMBL" id="DAD47283.1"/>
    </source>
</evidence>
<dbReference type="InterPro" id="IPR023795">
    <property type="entry name" value="Serpin_CS"/>
</dbReference>
<dbReference type="Proteomes" id="UP000607653">
    <property type="component" value="Unassembled WGS sequence"/>
</dbReference>
<dbReference type="SUPFAM" id="SSF56574">
    <property type="entry name" value="Serpins"/>
    <property type="match status" value="1"/>
</dbReference>
<dbReference type="PROSITE" id="PS00284">
    <property type="entry name" value="SERPIN"/>
    <property type="match status" value="1"/>
</dbReference>
<accession>A0A822ZQZ2</accession>
<dbReference type="InterPro" id="IPR000215">
    <property type="entry name" value="Serpin_fam"/>
</dbReference>
<dbReference type="AlphaFoldDB" id="A0A822ZQZ2"/>
<dbReference type="GO" id="GO:0005615">
    <property type="term" value="C:extracellular space"/>
    <property type="evidence" value="ECO:0007669"/>
    <property type="project" value="InterPro"/>
</dbReference>
<dbReference type="PANTHER" id="PTHR11461">
    <property type="entry name" value="SERINE PROTEASE INHIBITOR, SERPIN"/>
    <property type="match status" value="1"/>
</dbReference>
<dbReference type="Pfam" id="PF00079">
    <property type="entry name" value="Serpin"/>
    <property type="match status" value="1"/>
</dbReference>
<protein>
    <recommendedName>
        <fullName evidence="2">Serpin domain-containing protein</fullName>
    </recommendedName>
</protein>
<sequence length="84" mass="9153">MPFDKNKTELTEMLTGPLDGGNLYVSGAYHKCFIEIDEAGAEAAAGTAIVIQQQCFSFPIDFVADHPFMFVVRDDLSGAMLFMG</sequence>
<evidence type="ECO:0000256" key="1">
    <source>
        <dbReference type="ARBA" id="ARBA00009500"/>
    </source>
</evidence>
<feature type="domain" description="Serpin" evidence="2">
    <location>
        <begin position="3"/>
        <end position="84"/>
    </location>
</feature>
<reference evidence="3 4" key="1">
    <citation type="journal article" date="2020" name="Mol. Biol. Evol.">
        <title>Distinct Expression and Methylation Patterns for Genes with Different Fates following a Single Whole-Genome Duplication in Flowering Plants.</title>
        <authorList>
            <person name="Shi T."/>
            <person name="Rahmani R.S."/>
            <person name="Gugger P.F."/>
            <person name="Wang M."/>
            <person name="Li H."/>
            <person name="Zhang Y."/>
            <person name="Li Z."/>
            <person name="Wang Q."/>
            <person name="Van de Peer Y."/>
            <person name="Marchal K."/>
            <person name="Chen J."/>
        </authorList>
    </citation>
    <scope>NUCLEOTIDE SEQUENCE [LARGE SCALE GENOMIC DNA]</scope>
    <source>
        <tissue evidence="3">Leaf</tissue>
    </source>
</reference>
<comment type="similarity">
    <text evidence="1">Belongs to the serpin family.</text>
</comment>